<evidence type="ECO:0000313" key="2">
    <source>
        <dbReference type="EMBL" id="SVA94108.1"/>
    </source>
</evidence>
<dbReference type="EMBL" id="UINC01023109">
    <property type="protein sequence ID" value="SVA94108.1"/>
    <property type="molecule type" value="Genomic_DNA"/>
</dbReference>
<evidence type="ECO:0000259" key="1">
    <source>
        <dbReference type="Pfam" id="PF20736"/>
    </source>
</evidence>
<dbReference type="PANTHER" id="PTHR43465:SF2">
    <property type="entry name" value="DUF1680 DOMAIN PROTEIN (AFU_ORTHOLOGUE AFUA_1G08910)"/>
    <property type="match status" value="1"/>
</dbReference>
<gene>
    <name evidence="2" type="ORF">METZ01_LOCUS146962</name>
</gene>
<dbReference type="AlphaFoldDB" id="A0A381ZXR9"/>
<protein>
    <recommendedName>
        <fullName evidence="1">Non-reducing end beta-L-arabinofuranosidase-like GH127 middle domain-containing protein</fullName>
    </recommendedName>
</protein>
<feature type="domain" description="Non-reducing end beta-L-arabinofuranosidase-like GH127 middle" evidence="1">
    <location>
        <begin position="6"/>
        <end position="88"/>
    </location>
</feature>
<dbReference type="Pfam" id="PF20736">
    <property type="entry name" value="Glyco_hydro127M"/>
    <property type="match status" value="1"/>
</dbReference>
<dbReference type="InterPro" id="IPR049174">
    <property type="entry name" value="Beta-AFase-like"/>
</dbReference>
<dbReference type="InterPro" id="IPR049046">
    <property type="entry name" value="Beta-AFase-like_GH127_middle"/>
</dbReference>
<name>A0A381ZXR9_9ZZZZ</name>
<organism evidence="2">
    <name type="scientific">marine metagenome</name>
    <dbReference type="NCBI Taxonomy" id="408172"/>
    <lineage>
        <taxon>unclassified sequences</taxon>
        <taxon>metagenomes</taxon>
        <taxon>ecological metagenomes</taxon>
    </lineage>
</organism>
<proteinExistence type="predicted"/>
<accession>A0A381ZXR9</accession>
<sequence length="202" mass="22974">MGAISAQVDDTQVTLKQETEYPAEGSVKLTVQPERVCEFSLALRIPYWSERTRVTVNGEKVGGIEAGSYLTLQRRWRRGDVVEIQFDMRPHWWVGERECKGLVSLYRGPVLLTYDRRHNEMDPDDVPALDATDLRLRRATPEKHGAPAMLTMTAQGTDGRRVRLVDFASAGEGGAPYRSWLPIRKAGRARAFRRDNPLRSHR</sequence>
<dbReference type="PANTHER" id="PTHR43465">
    <property type="entry name" value="DUF1680 DOMAIN PROTEIN (AFU_ORTHOLOGUE AFUA_1G08910)"/>
    <property type="match status" value="1"/>
</dbReference>
<reference evidence="2" key="1">
    <citation type="submission" date="2018-05" db="EMBL/GenBank/DDBJ databases">
        <authorList>
            <person name="Lanie J.A."/>
            <person name="Ng W.-L."/>
            <person name="Kazmierczak K.M."/>
            <person name="Andrzejewski T.M."/>
            <person name="Davidsen T.M."/>
            <person name="Wayne K.J."/>
            <person name="Tettelin H."/>
            <person name="Glass J.I."/>
            <person name="Rusch D."/>
            <person name="Podicherti R."/>
            <person name="Tsui H.-C.T."/>
            <person name="Winkler M.E."/>
        </authorList>
    </citation>
    <scope>NUCLEOTIDE SEQUENCE</scope>
</reference>